<organism evidence="1 2">
    <name type="scientific">Vreelandella neptunia</name>
    <dbReference type="NCBI Taxonomy" id="115551"/>
    <lineage>
        <taxon>Bacteria</taxon>
        <taxon>Pseudomonadati</taxon>
        <taxon>Pseudomonadota</taxon>
        <taxon>Gammaproteobacteria</taxon>
        <taxon>Oceanospirillales</taxon>
        <taxon>Halomonadaceae</taxon>
        <taxon>Vreelandella</taxon>
    </lineage>
</organism>
<comment type="caution">
    <text evidence="1">The sequence shown here is derived from an EMBL/GenBank/DDBJ whole genome shotgun (WGS) entry which is preliminary data.</text>
</comment>
<protein>
    <submittedName>
        <fullName evidence="1">Uncharacterized protein</fullName>
    </submittedName>
</protein>
<dbReference type="RefSeq" id="WP_240720540.1">
    <property type="nucleotide sequence ID" value="NZ_JAKVTW010000033.1"/>
</dbReference>
<accession>A0ABS9SD50</accession>
<name>A0ABS9SD50_9GAMM</name>
<evidence type="ECO:0000313" key="1">
    <source>
        <dbReference type="EMBL" id="MCH4814052.1"/>
    </source>
</evidence>
<evidence type="ECO:0000313" key="2">
    <source>
        <dbReference type="Proteomes" id="UP001320609"/>
    </source>
</evidence>
<keyword evidence="2" id="KW-1185">Reference proteome</keyword>
<reference evidence="1 2" key="1">
    <citation type="submission" date="2022-03" db="EMBL/GenBank/DDBJ databases">
        <title>Genomic signatures underlying metal tolerance in selected Arctic bacterial isolates.</title>
        <authorList>
            <person name="Thomas F.A."/>
            <person name="Venkatachalam S."/>
            <person name="Krishnan K.P."/>
        </authorList>
    </citation>
    <scope>NUCLEOTIDE SEQUENCE [LARGE SCALE GENOMIC DNA]</scope>
    <source>
        <strain evidence="1 2">HM116</strain>
    </source>
</reference>
<sequence length="244" mass="27789">MIDRLLSRGHELESAYQELHHKLGHHPHALQEFLAKLLNTAAFWKPEDMKAARASRYRLIEVNRQIADKASELSKLLDERSVLHNHSGFASNTHYHVCEVIQEASEDNPLFGMEIGDKLSRLHYQYDLKYWPSLSDFMDELAQDANDADIEATDPLTKAATESSRSSKGDFLRAFLAAIEESSAQVFGRLPSDLKITDNTMASLINCALELRVGEMASADYVKRFRQKVRERSIRTSYWTSTSN</sequence>
<gene>
    <name evidence="1" type="ORF">MLE19_22300</name>
</gene>
<proteinExistence type="predicted"/>
<dbReference type="Proteomes" id="UP001320609">
    <property type="component" value="Unassembled WGS sequence"/>
</dbReference>
<dbReference type="EMBL" id="JAKVTW010000033">
    <property type="protein sequence ID" value="MCH4814052.1"/>
    <property type="molecule type" value="Genomic_DNA"/>
</dbReference>